<dbReference type="SUPFAM" id="SSF53323">
    <property type="entry name" value="Pyruvate-ferredoxin oxidoreductase, PFOR, domain III"/>
    <property type="match status" value="1"/>
</dbReference>
<dbReference type="RefSeq" id="WP_114510695.1">
    <property type="nucleotide sequence ID" value="NZ_QPMK01000005.1"/>
</dbReference>
<accession>A0A369TQD6</accession>
<proteinExistence type="predicted"/>
<dbReference type="InterPro" id="IPR046667">
    <property type="entry name" value="DUF6537"/>
</dbReference>
<dbReference type="Pfam" id="PF20169">
    <property type="entry name" value="DUF6537"/>
    <property type="match status" value="1"/>
</dbReference>
<evidence type="ECO:0000313" key="3">
    <source>
        <dbReference type="EMBL" id="RDD66645.1"/>
    </source>
</evidence>
<dbReference type="GO" id="GO:0016625">
    <property type="term" value="F:oxidoreductase activity, acting on the aldehyde or oxo group of donors, iron-sulfur protein as acceptor"/>
    <property type="evidence" value="ECO:0007669"/>
    <property type="project" value="UniProtKB-ARBA"/>
</dbReference>
<dbReference type="Pfam" id="PF01558">
    <property type="entry name" value="POR"/>
    <property type="match status" value="1"/>
</dbReference>
<dbReference type="InterPro" id="IPR002869">
    <property type="entry name" value="Pyrv_flavodox_OxRed_cen"/>
</dbReference>
<dbReference type="SUPFAM" id="SSF52518">
    <property type="entry name" value="Thiamin diphosphate-binding fold (THDP-binding)"/>
    <property type="match status" value="2"/>
</dbReference>
<gene>
    <name evidence="3" type="ORF">DU478_09400</name>
</gene>
<dbReference type="GO" id="GO:0030976">
    <property type="term" value="F:thiamine pyrophosphate binding"/>
    <property type="evidence" value="ECO:0007669"/>
    <property type="project" value="InterPro"/>
</dbReference>
<keyword evidence="1" id="KW-0560">Oxidoreductase</keyword>
<dbReference type="OrthoDB" id="9803617at2"/>
<dbReference type="PROSITE" id="PS51379">
    <property type="entry name" value="4FE4S_FER_2"/>
    <property type="match status" value="1"/>
</dbReference>
<evidence type="ECO:0000259" key="2">
    <source>
        <dbReference type="PROSITE" id="PS51379"/>
    </source>
</evidence>
<protein>
    <submittedName>
        <fullName evidence="3">Indolepyruvate ferredoxin oxidoreductase family protein</fullName>
    </submittedName>
</protein>
<sequence>MTKQDITLNDRFDLGKDRVLLNGTQALVRLMLMQKARDRAAGLNTAGYVTGYRGSPLGAVDMQMNRAAKELAAADVLFKEGLNEDLAATALWGSQQAELRGEGKYDGVFGLWYGKGPGVDRSGDVMRHANMAGTSKHGGVIMAMGDDHTGESSTVLHQSEWAMVDAYMPVVSPAGVQEILDYGVYAYALSRFAGLWVGLKTMKDTVEATAVVDGRPERMSLVVPAFDMPEGGLNIRLADTPHAQEARMIDHKRFAAEAFSRANGMDRRVWGKPGAKIGLVAAGKNWLDLVHALSLLGLTEAEAARLGITTYKVGQTFPLDMQGFHDWAEGLDLIVVVEEKRKLIEVQIKEAIFNDRQGRRVYGWHKGGGAGSMHGPELFPTRGALDPFLIAEKLGEILVEEGRGTDRIKAALGDLGEARRADNQTEIAARLPYFCAGCPHNSSTKVPEGSRAYAGIGCHYMVQWMDRETTGFTHMGGEGANWIGEAPFSNRPHVFQNLGDGTYNHSGVQAIRAALLAGTNITYKILYNDAVAMTGGQKNDGGLSPQQIAAELKAMGVGRVAVVYDEKEEMDLTSFPKGVETHERADLETVQTDLRTVPGVTAIVYVQTCAAEKRRRRKRGRFPDPDTRVFINTDVCEGCGDCGVQSNCVAIVPAETELGRKRAIDQSACNKDFSCLKGFCPSFVTLDGAEMKRGATTALELPDMPDPVLPRIDGTWNMVVTGVGGTGVVTIGAVLAQAAQIDGKGAGMMEMAGLAQKGGAVHIHCRLAETPEDISAIRVATGEADALIGGDLVVSAGAKTIGLMKTGRTGGVVNSHEIITGEFTRNTDFALPSDRLAMALEARLGDRLDLFDASELARATMGDSIFSNMMLLGAAWQRGLVPLSKDALTAAIELNGAAVEKNLRAFEIGRWAVLDPAAAAQLLRPAEVVALPKSLEDKIAFRAEHLRAYQGKRLAKRYRKLVDGISDAALKEAVAKGYHKLLAYKDEYEVARLHLDTRRKAAEQFGGDFRMSFHLAPPILSKIGPDGRPQKKRFGEGMLRGFALLARLKVLRGTPLDPFGRSDERRMERALIREYEADMAEVLPKVTPATRDAILALAELPLQIKGFGPVKQLNAERAAKRREELLAVIRAGGEVADKAAQ</sequence>
<name>A0A369TQD6_9RHOB</name>
<dbReference type="PANTHER" id="PTHR48084">
    <property type="entry name" value="2-OXOGLUTARATE OXIDOREDUCTASE SUBUNIT KORB-RELATED"/>
    <property type="match status" value="1"/>
</dbReference>
<dbReference type="PANTHER" id="PTHR48084:SF3">
    <property type="entry name" value="SUBUNIT OF PYRUVATE:FLAVODOXIN OXIDOREDUCTASE"/>
    <property type="match status" value="1"/>
</dbReference>
<dbReference type="NCBIfam" id="NF009589">
    <property type="entry name" value="PRK13030.1"/>
    <property type="match status" value="1"/>
</dbReference>
<reference evidence="3 4" key="1">
    <citation type="submission" date="2018-07" db="EMBL/GenBank/DDBJ databases">
        <title>Thalassococcus profundi sp. nov., a marine bacterium isolated from deep seawater of Okinawa Trough.</title>
        <authorList>
            <person name="Yu M."/>
        </authorList>
    </citation>
    <scope>NUCLEOTIDE SEQUENCE [LARGE SCALE GENOMIC DNA]</scope>
    <source>
        <strain evidence="3 4">WRAS1</strain>
    </source>
</reference>
<feature type="domain" description="4Fe-4S ferredoxin-type" evidence="2">
    <location>
        <begin position="627"/>
        <end position="658"/>
    </location>
</feature>
<dbReference type="InterPro" id="IPR051457">
    <property type="entry name" value="2-oxoacid:Fd_oxidoreductase"/>
</dbReference>
<dbReference type="InterPro" id="IPR019752">
    <property type="entry name" value="Pyrv/ketoisovalerate_OxRed_cat"/>
</dbReference>
<dbReference type="Proteomes" id="UP000253977">
    <property type="component" value="Unassembled WGS sequence"/>
</dbReference>
<keyword evidence="3" id="KW-0670">Pyruvate</keyword>
<dbReference type="InterPro" id="IPR029061">
    <property type="entry name" value="THDP-binding"/>
</dbReference>
<dbReference type="EMBL" id="QPMK01000005">
    <property type="protein sequence ID" value="RDD66645.1"/>
    <property type="molecule type" value="Genomic_DNA"/>
</dbReference>
<dbReference type="GO" id="GO:0045333">
    <property type="term" value="P:cellular respiration"/>
    <property type="evidence" value="ECO:0007669"/>
    <property type="project" value="UniProtKB-ARBA"/>
</dbReference>
<dbReference type="Pfam" id="PF02775">
    <property type="entry name" value="TPP_enzyme_C"/>
    <property type="match status" value="1"/>
</dbReference>
<dbReference type="Gene3D" id="3.40.920.10">
    <property type="entry name" value="Pyruvate-ferredoxin oxidoreductase, PFOR, domain III"/>
    <property type="match status" value="1"/>
</dbReference>
<dbReference type="AlphaFoldDB" id="A0A369TQD6"/>
<dbReference type="GO" id="GO:0044281">
    <property type="term" value="P:small molecule metabolic process"/>
    <property type="evidence" value="ECO:0007669"/>
    <property type="project" value="UniProtKB-ARBA"/>
</dbReference>
<comment type="caution">
    <text evidence="3">The sequence shown here is derived from an EMBL/GenBank/DDBJ whole genome shotgun (WGS) entry which is preliminary data.</text>
</comment>
<dbReference type="InterPro" id="IPR011766">
    <property type="entry name" value="TPP_enzyme_TPP-bd"/>
</dbReference>
<evidence type="ECO:0000313" key="4">
    <source>
        <dbReference type="Proteomes" id="UP000253977"/>
    </source>
</evidence>
<dbReference type="InterPro" id="IPR017896">
    <property type="entry name" value="4Fe4S_Fe-S-bd"/>
</dbReference>
<evidence type="ECO:0000256" key="1">
    <source>
        <dbReference type="ARBA" id="ARBA00023002"/>
    </source>
</evidence>
<keyword evidence="4" id="KW-1185">Reference proteome</keyword>
<dbReference type="InterPro" id="IPR002880">
    <property type="entry name" value="Pyrv_Fd/Flavodoxin_OxRdtase_N"/>
</dbReference>
<organism evidence="3 4">
    <name type="scientific">Thalassococcus profundi</name>
    <dbReference type="NCBI Taxonomy" id="2282382"/>
    <lineage>
        <taxon>Bacteria</taxon>
        <taxon>Pseudomonadati</taxon>
        <taxon>Pseudomonadota</taxon>
        <taxon>Alphaproteobacteria</taxon>
        <taxon>Rhodobacterales</taxon>
        <taxon>Roseobacteraceae</taxon>
        <taxon>Thalassococcus</taxon>
    </lineage>
</organism>
<dbReference type="CDD" id="cd07034">
    <property type="entry name" value="TPP_PYR_PFOR_IOR-alpha_like"/>
    <property type="match status" value="1"/>
</dbReference>
<dbReference type="NCBIfam" id="NF009588">
    <property type="entry name" value="PRK13029.1"/>
    <property type="match status" value="1"/>
</dbReference>
<dbReference type="Gene3D" id="3.40.50.970">
    <property type="match status" value="1"/>
</dbReference>